<evidence type="ECO:0000313" key="4">
    <source>
        <dbReference type="Proteomes" id="UP001464555"/>
    </source>
</evidence>
<dbReference type="Proteomes" id="UP001464555">
    <property type="component" value="Unassembled WGS sequence"/>
</dbReference>
<gene>
    <name evidence="3" type="ORF">AAEO56_12330</name>
</gene>
<accession>A0ABU9HY15</accession>
<feature type="domain" description="PKD/Chitinase" evidence="2">
    <location>
        <begin position="122"/>
        <end position="205"/>
    </location>
</feature>
<comment type="caution">
    <text evidence="3">The sequence shown here is derived from an EMBL/GenBank/DDBJ whole genome shotgun (WGS) entry which is preliminary data.</text>
</comment>
<organism evidence="3 4">
    <name type="scientific">Flavobacterium arundinis</name>
    <dbReference type="NCBI Taxonomy" id="3139143"/>
    <lineage>
        <taxon>Bacteria</taxon>
        <taxon>Pseudomonadati</taxon>
        <taxon>Bacteroidota</taxon>
        <taxon>Flavobacteriia</taxon>
        <taxon>Flavobacteriales</taxon>
        <taxon>Flavobacteriaceae</taxon>
        <taxon>Flavobacterium</taxon>
    </lineage>
</organism>
<dbReference type="CDD" id="cd00146">
    <property type="entry name" value="PKD"/>
    <property type="match status" value="1"/>
</dbReference>
<proteinExistence type="predicted"/>
<dbReference type="EMBL" id="JBBYHR010000006">
    <property type="protein sequence ID" value="MEL1245056.1"/>
    <property type="molecule type" value="Genomic_DNA"/>
</dbReference>
<dbReference type="PROSITE" id="PS51257">
    <property type="entry name" value="PROKAR_LIPOPROTEIN"/>
    <property type="match status" value="1"/>
</dbReference>
<dbReference type="SUPFAM" id="SSF49785">
    <property type="entry name" value="Galactose-binding domain-like"/>
    <property type="match status" value="1"/>
</dbReference>
<dbReference type="InterPro" id="IPR022409">
    <property type="entry name" value="PKD/Chitinase_dom"/>
</dbReference>
<dbReference type="SUPFAM" id="SSF49299">
    <property type="entry name" value="PKD domain"/>
    <property type="match status" value="2"/>
</dbReference>
<feature type="signal peptide" evidence="1">
    <location>
        <begin position="1"/>
        <end position="19"/>
    </location>
</feature>
<evidence type="ECO:0000259" key="2">
    <source>
        <dbReference type="SMART" id="SM00089"/>
    </source>
</evidence>
<sequence>MKKFKFIFSILFVALLAGCSDEDSDTTFADNANAPQNLSALFTITQDNSGLVTIAPHGEGVVSYELYFGDGTAEPVALGLGEKVNHVYAEGQYNVRLIATGINGKTTEVTLPLTVTFVAPENLEVNIAAVVGNSLSINVSATADYETYFTVSFGEDSSLPAVEFNEGQTINYVYDGIGTYTVTVTAYSGGAATAVYTQDVTISNPMVLPINFENPTLNYNITTFNGATAGVIANPGSGGINTSSKVGSMTPAGAVWTGGFFTLDTPVSFAAGHHFKMKVWSPAAGVPVILKLENLTNANINAEAATTTTVANEWEELVFDFGGANLNAQYSKIVLFFNAGNSGNGDTYYFDDIAVFDGQDPLVLPLTFQSSTANYAWNNFGGANGQRIDNPHVTGINTSTQVGQVVKGAGSQVWAGVALPMASPIDFSTMHKVKMKVWSPAAGMPLLMKFETIPLNEALNIEKQTVTTVANQWEEVTFDFTGINNANNYRNVVFFFNFGFAGTGETYYFDDVQLSN</sequence>
<dbReference type="Gene3D" id="2.60.120.260">
    <property type="entry name" value="Galactose-binding domain-like"/>
    <property type="match status" value="2"/>
</dbReference>
<dbReference type="SMART" id="SM00089">
    <property type="entry name" value="PKD"/>
    <property type="match status" value="2"/>
</dbReference>
<dbReference type="InterPro" id="IPR013783">
    <property type="entry name" value="Ig-like_fold"/>
</dbReference>
<protein>
    <recommendedName>
        <fullName evidence="2">PKD/Chitinase domain-containing protein</fullName>
    </recommendedName>
</protein>
<evidence type="ECO:0000256" key="1">
    <source>
        <dbReference type="SAM" id="SignalP"/>
    </source>
</evidence>
<dbReference type="InterPro" id="IPR035986">
    <property type="entry name" value="PKD_dom_sf"/>
</dbReference>
<keyword evidence="4" id="KW-1185">Reference proteome</keyword>
<keyword evidence="1" id="KW-0732">Signal</keyword>
<reference evidence="3 4" key="1">
    <citation type="submission" date="2024-04" db="EMBL/GenBank/DDBJ databases">
        <title>Flavobacterium sp. DGU11 16S ribosomal RNA gene Genome sequencing and assembly.</title>
        <authorList>
            <person name="Park S."/>
        </authorList>
    </citation>
    <scope>NUCLEOTIDE SEQUENCE [LARGE SCALE GENOMIC DNA]</scope>
    <source>
        <strain evidence="3 4">DGU11</strain>
    </source>
</reference>
<evidence type="ECO:0000313" key="3">
    <source>
        <dbReference type="EMBL" id="MEL1245056.1"/>
    </source>
</evidence>
<dbReference type="RefSeq" id="WP_341697368.1">
    <property type="nucleotide sequence ID" value="NZ_JBBYHR010000006.1"/>
</dbReference>
<feature type="domain" description="PKD/Chitinase" evidence="2">
    <location>
        <begin position="39"/>
        <end position="112"/>
    </location>
</feature>
<name>A0ABU9HY15_9FLAO</name>
<dbReference type="InterPro" id="IPR008979">
    <property type="entry name" value="Galactose-bd-like_sf"/>
</dbReference>
<dbReference type="Gene3D" id="2.60.40.10">
    <property type="entry name" value="Immunoglobulins"/>
    <property type="match status" value="1"/>
</dbReference>
<feature type="chain" id="PRO_5045058926" description="PKD/Chitinase domain-containing protein" evidence="1">
    <location>
        <begin position="20"/>
        <end position="516"/>
    </location>
</feature>